<dbReference type="Gene3D" id="3.40.50.20">
    <property type="match status" value="1"/>
</dbReference>
<keyword evidence="2" id="KW-0547">Nucleotide-binding</keyword>
<protein>
    <submittedName>
        <fullName evidence="4">Carbamoyl-phosphate synthase small subunit</fullName>
    </submittedName>
</protein>
<organism evidence="4 5">
    <name type="scientific">Staphylococcus piscifermentans</name>
    <dbReference type="NCBI Taxonomy" id="70258"/>
    <lineage>
        <taxon>Bacteria</taxon>
        <taxon>Bacillati</taxon>
        <taxon>Bacillota</taxon>
        <taxon>Bacilli</taxon>
        <taxon>Bacillales</taxon>
        <taxon>Staphylococcaceae</taxon>
        <taxon>Staphylococcus</taxon>
    </lineage>
</organism>
<dbReference type="RefSeq" id="WP_095103204.1">
    <property type="nucleotide sequence ID" value="NZ_BKAR01000011.1"/>
</dbReference>
<dbReference type="AlphaFoldDB" id="A0A239TJ66"/>
<comment type="caution">
    <text evidence="4">The sequence shown here is derived from an EMBL/GenBank/DDBJ whole genome shotgun (WGS) entry which is preliminary data.</text>
</comment>
<keyword evidence="1" id="KW-0436">Ligase</keyword>
<sequence>MKKILILGVAPVQAEAIEKLNDMGYETFAIAMKKDGPGADAAQHFAEINIIDEAAVSEYIRENDINAVYSVGSDLAMPVANKLSEELGLPHFVSYETAYACNHKDDMRNRTKGISGAVPFEITDEINHQTAIEYPVFVKPTDGQGQRGISLVESEEELPAAIAKAVEHSREGAAIIERYIEGYEISVNGYVVDGQLQFTLVSMRETWPQYPGLIHKHVIDPEIDYPMASIESAIQAHLETLHIDNGPIYAQVKVMHDEAFIIEITPRFDGCHMHKLIQYYNEDDLLEKTFKHLLEDEQPIFTNEEKVNPFVLEFMCETPNQKIDYTQFISPKGTVESYRYYNQGDTIRPVNGVYDKVGFFIYPLKKEEN</sequence>
<keyword evidence="3" id="KW-0067">ATP-binding</keyword>
<reference evidence="4 5" key="1">
    <citation type="submission" date="2019-07" db="EMBL/GenBank/DDBJ databases">
        <title>Whole genome shotgun sequence of Staphylococcus piscifermentans NBRC 109625.</title>
        <authorList>
            <person name="Hosoyama A."/>
            <person name="Uohara A."/>
            <person name="Ohji S."/>
            <person name="Ichikawa N."/>
        </authorList>
    </citation>
    <scope>NUCLEOTIDE SEQUENCE [LARGE SCALE GENOMIC DNA]</scope>
    <source>
        <strain evidence="4 5">NBRC 109625</strain>
    </source>
</reference>
<evidence type="ECO:0000256" key="1">
    <source>
        <dbReference type="ARBA" id="ARBA00022598"/>
    </source>
</evidence>
<dbReference type="InterPro" id="IPR011761">
    <property type="entry name" value="ATP-grasp"/>
</dbReference>
<dbReference type="SUPFAM" id="SSF56059">
    <property type="entry name" value="Glutathione synthetase ATP-binding domain-like"/>
    <property type="match status" value="1"/>
</dbReference>
<dbReference type="PANTHER" id="PTHR43585:SF2">
    <property type="entry name" value="ATP-GRASP ENZYME FSQD"/>
    <property type="match status" value="1"/>
</dbReference>
<dbReference type="InterPro" id="IPR052032">
    <property type="entry name" value="ATP-dep_AA_Ligase"/>
</dbReference>
<dbReference type="InterPro" id="IPR013815">
    <property type="entry name" value="ATP_grasp_subdomain_1"/>
</dbReference>
<dbReference type="PROSITE" id="PS50975">
    <property type="entry name" value="ATP_GRASP"/>
    <property type="match status" value="1"/>
</dbReference>
<dbReference type="GO" id="GO:0046872">
    <property type="term" value="F:metal ion binding"/>
    <property type="evidence" value="ECO:0007669"/>
    <property type="project" value="InterPro"/>
</dbReference>
<dbReference type="GO" id="GO:0005524">
    <property type="term" value="F:ATP binding"/>
    <property type="evidence" value="ECO:0007669"/>
    <property type="project" value="UniProtKB-UniRule"/>
</dbReference>
<dbReference type="Proteomes" id="UP000321736">
    <property type="component" value="Unassembled WGS sequence"/>
</dbReference>
<dbReference type="EMBL" id="BKAR01000011">
    <property type="protein sequence ID" value="GEP84507.1"/>
    <property type="molecule type" value="Genomic_DNA"/>
</dbReference>
<dbReference type="GO" id="GO:0016874">
    <property type="term" value="F:ligase activity"/>
    <property type="evidence" value="ECO:0007669"/>
    <property type="project" value="UniProtKB-KW"/>
</dbReference>
<evidence type="ECO:0000256" key="2">
    <source>
        <dbReference type="ARBA" id="ARBA00022741"/>
    </source>
</evidence>
<evidence type="ECO:0000313" key="5">
    <source>
        <dbReference type="Proteomes" id="UP000321736"/>
    </source>
</evidence>
<proteinExistence type="predicted"/>
<name>A0A239TJ66_9STAP</name>
<dbReference type="Gene3D" id="3.30.470.20">
    <property type="entry name" value="ATP-grasp fold, B domain"/>
    <property type="match status" value="1"/>
</dbReference>
<keyword evidence="5" id="KW-1185">Reference proteome</keyword>
<accession>A0A239TJ66</accession>
<dbReference type="PANTHER" id="PTHR43585">
    <property type="entry name" value="FUMIPYRROLE BIOSYNTHESIS PROTEIN C"/>
    <property type="match status" value="1"/>
</dbReference>
<dbReference type="OrthoDB" id="9803907at2"/>
<evidence type="ECO:0000313" key="4">
    <source>
        <dbReference type="EMBL" id="GEP84507.1"/>
    </source>
</evidence>
<dbReference type="Gene3D" id="3.30.1490.20">
    <property type="entry name" value="ATP-grasp fold, A domain"/>
    <property type="match status" value="1"/>
</dbReference>
<evidence type="ECO:0000256" key="3">
    <source>
        <dbReference type="ARBA" id="ARBA00022840"/>
    </source>
</evidence>
<gene>
    <name evidence="4" type="ORF">SPI02_10920</name>
</gene>
<dbReference type="Pfam" id="PF13535">
    <property type="entry name" value="ATP-grasp_4"/>
    <property type="match status" value="1"/>
</dbReference>